<protein>
    <submittedName>
        <fullName evidence="1">Uncharacterized protein</fullName>
    </submittedName>
</protein>
<sequence>MPPALHVHVFLLGFPTVHHLFLHRRGANGKLVMSVEKDDPPANRRAEESSEEGVEVVCVPPFCRRSTSSGISEGSSANAEDANADAELSRADLWGMMGVGLVDKLARPGMGMRTTTIRVGVTKCALSGATKKPPQAM</sequence>
<name>F9XS29_ZYMTI</name>
<reference evidence="1 2" key="1">
    <citation type="journal article" date="2011" name="PLoS Genet.">
        <title>Finished genome of the fungal wheat pathogen Mycosphaerella graminicola reveals dispensome structure, chromosome plasticity, and stealth pathogenesis.</title>
        <authorList>
            <person name="Goodwin S.B."/>
            <person name="Ben M'barek S."/>
            <person name="Dhillon B."/>
            <person name="Wittenberg A.H.J."/>
            <person name="Crane C.F."/>
            <person name="Hane J.K."/>
            <person name="Foster A.J."/>
            <person name="Van der Lee T.A.J."/>
            <person name="Grimwood J."/>
            <person name="Aerts A."/>
            <person name="Antoniw J."/>
            <person name="Bailey A."/>
            <person name="Bluhm B."/>
            <person name="Bowler J."/>
            <person name="Bristow J."/>
            <person name="van der Burgt A."/>
            <person name="Canto-Canche B."/>
            <person name="Churchill A.C.L."/>
            <person name="Conde-Ferraez L."/>
            <person name="Cools H.J."/>
            <person name="Coutinho P.M."/>
            <person name="Csukai M."/>
            <person name="Dehal P."/>
            <person name="De Wit P."/>
            <person name="Donzelli B."/>
            <person name="van de Geest H.C."/>
            <person name="van Ham R.C.H.J."/>
            <person name="Hammond-Kosack K.E."/>
            <person name="Henrissat B."/>
            <person name="Kilian A."/>
            <person name="Kobayashi A.K."/>
            <person name="Koopmann E."/>
            <person name="Kourmpetis Y."/>
            <person name="Kuzniar A."/>
            <person name="Lindquist E."/>
            <person name="Lombard V."/>
            <person name="Maliepaard C."/>
            <person name="Martins N."/>
            <person name="Mehrabi R."/>
            <person name="Nap J.P.H."/>
            <person name="Ponomarenko A."/>
            <person name="Rudd J.J."/>
            <person name="Salamov A."/>
            <person name="Schmutz J."/>
            <person name="Schouten H.J."/>
            <person name="Shapiro H."/>
            <person name="Stergiopoulos I."/>
            <person name="Torriani S.F.F."/>
            <person name="Tu H."/>
            <person name="de Vries R.P."/>
            <person name="Waalwijk C."/>
            <person name="Ware S.B."/>
            <person name="Wiebenga A."/>
            <person name="Zwiers L.-H."/>
            <person name="Oliver R.P."/>
            <person name="Grigoriev I.V."/>
            <person name="Kema G.H.J."/>
        </authorList>
    </citation>
    <scope>NUCLEOTIDE SEQUENCE [LARGE SCALE GENOMIC DNA]</scope>
    <source>
        <strain evidence="2">CBS 115943 / IPO323</strain>
    </source>
</reference>
<organism evidence="1 2">
    <name type="scientific">Zymoseptoria tritici (strain CBS 115943 / IPO323)</name>
    <name type="common">Speckled leaf blotch fungus</name>
    <name type="synonym">Septoria tritici</name>
    <dbReference type="NCBI Taxonomy" id="336722"/>
    <lineage>
        <taxon>Eukaryota</taxon>
        <taxon>Fungi</taxon>
        <taxon>Dikarya</taxon>
        <taxon>Ascomycota</taxon>
        <taxon>Pezizomycotina</taxon>
        <taxon>Dothideomycetes</taxon>
        <taxon>Dothideomycetidae</taxon>
        <taxon>Mycosphaerellales</taxon>
        <taxon>Mycosphaerellaceae</taxon>
        <taxon>Zymoseptoria</taxon>
    </lineage>
</organism>
<evidence type="ECO:0000313" key="2">
    <source>
        <dbReference type="Proteomes" id="UP000008062"/>
    </source>
</evidence>
<dbReference type="EMBL" id="CM001215">
    <property type="protein sequence ID" value="EGP81951.1"/>
    <property type="molecule type" value="Genomic_DNA"/>
</dbReference>
<accession>F9XS29</accession>
<dbReference type="AlphaFoldDB" id="F9XS29"/>
<dbReference type="RefSeq" id="XP_003846975.1">
    <property type="nucleotide sequence ID" value="XM_003846927.1"/>
</dbReference>
<evidence type="ECO:0000313" key="1">
    <source>
        <dbReference type="EMBL" id="EGP81951.1"/>
    </source>
</evidence>
<dbReference type="GeneID" id="13396708"/>
<keyword evidence="2" id="KW-1185">Reference proteome</keyword>
<proteinExistence type="predicted"/>
<dbReference type="Proteomes" id="UP000008062">
    <property type="component" value="Chromosome 20"/>
</dbReference>
<dbReference type="KEGG" id="ztr:MYCGRDRAFT_98018"/>
<dbReference type="InParanoid" id="F9XS29"/>
<dbReference type="HOGENOM" id="CLU_1866726_0_0_1"/>
<gene>
    <name evidence="1" type="ORF">MYCGRDRAFT_98018</name>
</gene>
<dbReference type="VEuPathDB" id="FungiDB:ZTRI_20.30"/>